<protein>
    <submittedName>
        <fullName evidence="1">DekiORF144</fullName>
    </submittedName>
</protein>
<proteinExistence type="predicted"/>
<accession>V9LSS0</accession>
<reference evidence="1" key="1">
    <citation type="submission" date="2012-06" db="EMBL/GenBank/DDBJ databases">
        <title>Genomic sequencing and analysis of the Dendrolimus kikuchii nucleopolyhedrovirus.</title>
        <authorList>
            <person name="Yang M.M."/>
        </authorList>
    </citation>
    <scope>NUCLEOTIDE SEQUENCE</scope>
    <source>
        <strain evidence="1">YN</strain>
    </source>
</reference>
<dbReference type="InterPro" id="IPR022556">
    <property type="entry name" value="AcMNPV_Orf5"/>
</dbReference>
<name>V9LSS0_9ABAC</name>
<organism evidence="1">
    <name type="scientific">Dendrolimus kikuchii nucleopolyhedrovirus</name>
    <dbReference type="NCBI Taxonomy" id="1219875"/>
    <lineage>
        <taxon>Viruses</taxon>
        <taxon>Viruses incertae sedis</taxon>
        <taxon>Naldaviricetes</taxon>
        <taxon>Lefavirales</taxon>
        <taxon>Baculoviridae</taxon>
        <taxon>Alphabaculovirus</taxon>
    </lineage>
</organism>
<evidence type="ECO:0000313" key="1">
    <source>
        <dbReference type="EMBL" id="AFS52021.1"/>
    </source>
</evidence>
<dbReference type="EMBL" id="JX193905">
    <property type="protein sequence ID" value="AFS52021.1"/>
    <property type="molecule type" value="Genomic_DNA"/>
</dbReference>
<sequence length="200" mass="22519">MVDVDLHTCYHQVVAAAAETLQIRVCDFAIDQLAQATQIVDMRCYVFFEIDCYSQSVFEQFFRIHCKLFSFNATLQNNIQINMYHKTPLSGARIHDSDKPQTLRRELNSLRRNVHEMCMRSSASTNFDCNKLLSGADEHDDYITTGTAAAAQPMTMDKIVETTKLVNGGAKRTLVDSLAPMRTVITTTAAKSNKYDGCVF</sequence>
<dbReference type="Pfam" id="PF10845">
    <property type="entry name" value="DUF2576"/>
    <property type="match status" value="1"/>
</dbReference>